<evidence type="ECO:0000256" key="1">
    <source>
        <dbReference type="SAM" id="MobiDB-lite"/>
    </source>
</evidence>
<dbReference type="Proteomes" id="UP000664203">
    <property type="component" value="Unassembled WGS sequence"/>
</dbReference>
<gene>
    <name evidence="2" type="ORF">ALECFALPRED_002608</name>
</gene>
<dbReference type="EMBL" id="CAJPDR010000018">
    <property type="protein sequence ID" value="CAF9906708.1"/>
    <property type="molecule type" value="Genomic_DNA"/>
</dbReference>
<accession>A0A8H3EJW6</accession>
<reference evidence="2" key="1">
    <citation type="submission" date="2021-03" db="EMBL/GenBank/DDBJ databases">
        <authorList>
            <person name="Tagirdzhanova G."/>
        </authorList>
    </citation>
    <scope>NUCLEOTIDE SEQUENCE</scope>
</reference>
<proteinExistence type="predicted"/>
<feature type="region of interest" description="Disordered" evidence="1">
    <location>
        <begin position="1"/>
        <end position="48"/>
    </location>
</feature>
<dbReference type="AlphaFoldDB" id="A0A8H3EJW6"/>
<name>A0A8H3EJW6_9LECA</name>
<comment type="caution">
    <text evidence="2">The sequence shown here is derived from an EMBL/GenBank/DDBJ whole genome shotgun (WGS) entry which is preliminary data.</text>
</comment>
<sequence length="115" mass="12988">MPAEATTEDEKPPGWIDMPDNSDQEEDEKTHGGNAQLREDNTRLPEQNDRLTRVTDSLLGHTERVEGKFVLLASTVKRFHSVFVPVTNRLLAISKLARHIDRDGKEDDVSVVKLI</sequence>
<protein>
    <submittedName>
        <fullName evidence="2">Uncharacterized protein</fullName>
    </submittedName>
</protein>
<organism evidence="2 3">
    <name type="scientific">Alectoria fallacina</name>
    <dbReference type="NCBI Taxonomy" id="1903189"/>
    <lineage>
        <taxon>Eukaryota</taxon>
        <taxon>Fungi</taxon>
        <taxon>Dikarya</taxon>
        <taxon>Ascomycota</taxon>
        <taxon>Pezizomycotina</taxon>
        <taxon>Lecanoromycetes</taxon>
        <taxon>OSLEUM clade</taxon>
        <taxon>Lecanoromycetidae</taxon>
        <taxon>Lecanorales</taxon>
        <taxon>Lecanorineae</taxon>
        <taxon>Parmeliaceae</taxon>
        <taxon>Alectoria</taxon>
    </lineage>
</organism>
<evidence type="ECO:0000313" key="2">
    <source>
        <dbReference type="EMBL" id="CAF9906708.1"/>
    </source>
</evidence>
<feature type="compositionally biased region" description="Basic and acidic residues" evidence="1">
    <location>
        <begin position="37"/>
        <end position="48"/>
    </location>
</feature>
<keyword evidence="3" id="KW-1185">Reference proteome</keyword>
<evidence type="ECO:0000313" key="3">
    <source>
        <dbReference type="Proteomes" id="UP000664203"/>
    </source>
</evidence>